<sequence>MGEGNVEIHTLGPLTGRFIIEFVGYLAGIRVLPLHWQRVVTVGTPPVNLLDGPFDRDDSGTVVGESLVNPATGLPYEIRYNQHGYNQYGFDVNGNDPAGFDANGLNADGETWAYYGVWGHLHSGQSHADHKNDHGIINLATNNVFQHISAGSFGVASWVRGGGYVVTEIENREFWLDTNGEPTRSAAY</sequence>
<organism evidence="1 2">
    <name type="scientific">Gimesia chilikensis</name>
    <dbReference type="NCBI Taxonomy" id="2605989"/>
    <lineage>
        <taxon>Bacteria</taxon>
        <taxon>Pseudomonadati</taxon>
        <taxon>Planctomycetota</taxon>
        <taxon>Planctomycetia</taxon>
        <taxon>Planctomycetales</taxon>
        <taxon>Planctomycetaceae</taxon>
        <taxon>Gimesia</taxon>
    </lineage>
</organism>
<name>A0A517WM82_9PLAN</name>
<evidence type="ECO:0000313" key="2">
    <source>
        <dbReference type="Proteomes" id="UP000320722"/>
    </source>
</evidence>
<accession>A0A517WM82</accession>
<dbReference type="EMBL" id="CP036347">
    <property type="protein sequence ID" value="QDU06375.1"/>
    <property type="molecule type" value="Genomic_DNA"/>
</dbReference>
<dbReference type="RefSeq" id="WP_145045387.1">
    <property type="nucleotide sequence ID" value="NZ_CP036347.1"/>
</dbReference>
<proteinExistence type="predicted"/>
<dbReference type="AlphaFoldDB" id="A0A517WM82"/>
<gene>
    <name evidence="1" type="ORF">V6x_61270</name>
</gene>
<evidence type="ECO:0000313" key="1">
    <source>
        <dbReference type="EMBL" id="QDU06375.1"/>
    </source>
</evidence>
<protein>
    <submittedName>
        <fullName evidence="1">Uncharacterized protein</fullName>
    </submittedName>
</protein>
<dbReference type="Proteomes" id="UP000320722">
    <property type="component" value="Chromosome"/>
</dbReference>
<reference evidence="1 2" key="1">
    <citation type="submission" date="2019-02" db="EMBL/GenBank/DDBJ databases">
        <title>Deep-cultivation of Planctomycetes and their phenomic and genomic characterization uncovers novel biology.</title>
        <authorList>
            <person name="Wiegand S."/>
            <person name="Jogler M."/>
            <person name="Boedeker C."/>
            <person name="Pinto D."/>
            <person name="Vollmers J."/>
            <person name="Rivas-Marin E."/>
            <person name="Kohn T."/>
            <person name="Peeters S.H."/>
            <person name="Heuer A."/>
            <person name="Rast P."/>
            <person name="Oberbeckmann S."/>
            <person name="Bunk B."/>
            <person name="Jeske O."/>
            <person name="Meyerdierks A."/>
            <person name="Storesund J.E."/>
            <person name="Kallscheuer N."/>
            <person name="Luecker S."/>
            <person name="Lage O.M."/>
            <person name="Pohl T."/>
            <person name="Merkel B.J."/>
            <person name="Hornburger P."/>
            <person name="Mueller R.-W."/>
            <person name="Bruemmer F."/>
            <person name="Labrenz M."/>
            <person name="Spormann A.M."/>
            <person name="Op den Camp H."/>
            <person name="Overmann J."/>
            <person name="Amann R."/>
            <person name="Jetten M.S.M."/>
            <person name="Mascher T."/>
            <person name="Medema M.H."/>
            <person name="Devos D.P."/>
            <person name="Kaster A.-K."/>
            <person name="Ovreas L."/>
            <person name="Rohde M."/>
            <person name="Galperin M.Y."/>
            <person name="Jogler C."/>
        </authorList>
    </citation>
    <scope>NUCLEOTIDE SEQUENCE [LARGE SCALE GENOMIC DNA]</scope>
    <source>
        <strain evidence="1 2">V6</strain>
    </source>
</reference>